<evidence type="ECO:0000256" key="3">
    <source>
        <dbReference type="ARBA" id="ARBA00022777"/>
    </source>
</evidence>
<name>A0A0C3N3W3_PISTI</name>
<evidence type="ECO:0000256" key="1">
    <source>
        <dbReference type="ARBA" id="ARBA00022527"/>
    </source>
</evidence>
<dbReference type="PROSITE" id="PS51158">
    <property type="entry name" value="ALPHA_KINASE"/>
    <property type="match status" value="1"/>
</dbReference>
<accession>A0A0C3N3W3</accession>
<proteinExistence type="predicted"/>
<dbReference type="Proteomes" id="UP000054217">
    <property type="component" value="Unassembled WGS sequence"/>
</dbReference>
<dbReference type="InterPro" id="IPR011009">
    <property type="entry name" value="Kinase-like_dom_sf"/>
</dbReference>
<keyword evidence="2" id="KW-0808">Transferase</keyword>
<dbReference type="Pfam" id="PF02816">
    <property type="entry name" value="Alpha_kinase"/>
    <property type="match status" value="1"/>
</dbReference>
<keyword evidence="3" id="KW-0418">Kinase</keyword>
<dbReference type="GO" id="GO:0004674">
    <property type="term" value="F:protein serine/threonine kinase activity"/>
    <property type="evidence" value="ECO:0007669"/>
    <property type="project" value="UniProtKB-KW"/>
</dbReference>
<dbReference type="CDD" id="cd04515">
    <property type="entry name" value="Alpha_kinase"/>
    <property type="match status" value="1"/>
</dbReference>
<keyword evidence="6" id="KW-1185">Reference proteome</keyword>
<keyword evidence="1" id="KW-0723">Serine/threonine-protein kinase</keyword>
<gene>
    <name evidence="5" type="ORF">M404DRAFT_17019</name>
</gene>
<evidence type="ECO:0000256" key="2">
    <source>
        <dbReference type="ARBA" id="ARBA00022679"/>
    </source>
</evidence>
<dbReference type="EMBL" id="KN832061">
    <property type="protein sequence ID" value="KIN95744.1"/>
    <property type="molecule type" value="Genomic_DNA"/>
</dbReference>
<evidence type="ECO:0000259" key="4">
    <source>
        <dbReference type="PROSITE" id="PS51158"/>
    </source>
</evidence>
<protein>
    <recommendedName>
        <fullName evidence="4">Alpha-type protein kinase domain-containing protein</fullName>
    </recommendedName>
</protein>
<dbReference type="GO" id="GO:0005524">
    <property type="term" value="F:ATP binding"/>
    <property type="evidence" value="ECO:0007669"/>
    <property type="project" value="InterPro"/>
</dbReference>
<organism evidence="5 6">
    <name type="scientific">Pisolithus tinctorius Marx 270</name>
    <dbReference type="NCBI Taxonomy" id="870435"/>
    <lineage>
        <taxon>Eukaryota</taxon>
        <taxon>Fungi</taxon>
        <taxon>Dikarya</taxon>
        <taxon>Basidiomycota</taxon>
        <taxon>Agaricomycotina</taxon>
        <taxon>Agaricomycetes</taxon>
        <taxon>Agaricomycetidae</taxon>
        <taxon>Boletales</taxon>
        <taxon>Sclerodermatineae</taxon>
        <taxon>Pisolithaceae</taxon>
        <taxon>Pisolithus</taxon>
    </lineage>
</organism>
<reference evidence="5 6" key="1">
    <citation type="submission" date="2014-04" db="EMBL/GenBank/DDBJ databases">
        <authorList>
            <consortium name="DOE Joint Genome Institute"/>
            <person name="Kuo A."/>
            <person name="Kohler A."/>
            <person name="Costa M.D."/>
            <person name="Nagy L.G."/>
            <person name="Floudas D."/>
            <person name="Copeland A."/>
            <person name="Barry K.W."/>
            <person name="Cichocki N."/>
            <person name="Veneault-Fourrey C."/>
            <person name="LaButti K."/>
            <person name="Lindquist E.A."/>
            <person name="Lipzen A."/>
            <person name="Lundell T."/>
            <person name="Morin E."/>
            <person name="Murat C."/>
            <person name="Sun H."/>
            <person name="Tunlid A."/>
            <person name="Henrissat B."/>
            <person name="Grigoriev I.V."/>
            <person name="Hibbett D.S."/>
            <person name="Martin F."/>
            <person name="Nordberg H.P."/>
            <person name="Cantor M.N."/>
            <person name="Hua S.X."/>
        </authorList>
    </citation>
    <scope>NUCLEOTIDE SEQUENCE [LARGE SCALE GENOMIC DNA]</scope>
    <source>
        <strain evidence="5 6">Marx 270</strain>
    </source>
</reference>
<dbReference type="AlphaFoldDB" id="A0A0C3N3W3"/>
<evidence type="ECO:0000313" key="6">
    <source>
        <dbReference type="Proteomes" id="UP000054217"/>
    </source>
</evidence>
<dbReference type="InterPro" id="IPR004166">
    <property type="entry name" value="a-kinase_dom"/>
</dbReference>
<dbReference type="SUPFAM" id="SSF56112">
    <property type="entry name" value="Protein kinase-like (PK-like)"/>
    <property type="match status" value="1"/>
</dbReference>
<dbReference type="OrthoDB" id="3247018at2759"/>
<feature type="domain" description="Alpha-type protein kinase" evidence="4">
    <location>
        <begin position="312"/>
        <end position="525"/>
    </location>
</feature>
<evidence type="ECO:0000313" key="5">
    <source>
        <dbReference type="EMBL" id="KIN95744.1"/>
    </source>
</evidence>
<sequence>MAILSWCEASDGDGCGQIFPHKTQPGICAKCHKLASFQAGSADIKLWQVMPQCKGCGMVWKNLQGEMCGTCETISAMLVGNCDSSTGTSQVMHDAIETARQAWAVSASVGLQKSPNTSGLPNTLNTTAGLNYAWNGGGQPGSDKIKIAIERSNAGDAYGKWMKLWAKDVYLTMCGRGEVQFHFPGNKNFQPGDQTKAVGYVYNAYMLGKSADFYKPRDAQSKELSLTLYLYSPSEIQGLRSCKGHPAVDHSSNEDTTLRTVTCRPHKKVRCGHLGLTSTFIPTPSLTSLSHTTSGPSTSVTFLCAVCSMVPETGEVEIVWPDDSVETIKGFLGSDVFSKGWTKKVYKLMLNRDLFVAKCFFDIGTGESMTTTDNKKYLEAELVRLNLGKWFLGHFCELAKQQGVSIFSEIVFSEGFLLCEHEMLSAASGESDHGNYYGGAVWLVKPRQTTTVMKFSDTLEHPSSMDKLRITISAFAHFAYEYSKHKLVFADIQDGIKIFMQQHQCDYICVNMGLPSIVNTHGDEA</sequence>
<dbReference type="InParanoid" id="A0A0C3N3W3"/>
<reference evidence="6" key="2">
    <citation type="submission" date="2015-01" db="EMBL/GenBank/DDBJ databases">
        <title>Evolutionary Origins and Diversification of the Mycorrhizal Mutualists.</title>
        <authorList>
            <consortium name="DOE Joint Genome Institute"/>
            <consortium name="Mycorrhizal Genomics Consortium"/>
            <person name="Kohler A."/>
            <person name="Kuo A."/>
            <person name="Nagy L.G."/>
            <person name="Floudas D."/>
            <person name="Copeland A."/>
            <person name="Barry K.W."/>
            <person name="Cichocki N."/>
            <person name="Veneault-Fourrey C."/>
            <person name="LaButti K."/>
            <person name="Lindquist E.A."/>
            <person name="Lipzen A."/>
            <person name="Lundell T."/>
            <person name="Morin E."/>
            <person name="Murat C."/>
            <person name="Riley R."/>
            <person name="Ohm R."/>
            <person name="Sun H."/>
            <person name="Tunlid A."/>
            <person name="Henrissat B."/>
            <person name="Grigoriev I.V."/>
            <person name="Hibbett D.S."/>
            <person name="Martin F."/>
        </authorList>
    </citation>
    <scope>NUCLEOTIDE SEQUENCE [LARGE SCALE GENOMIC DNA]</scope>
    <source>
        <strain evidence="6">Marx 270</strain>
    </source>
</reference>
<dbReference type="STRING" id="870435.A0A0C3N3W3"/>
<dbReference type="HOGENOM" id="CLU_032408_0_0_1"/>